<feature type="compositionally biased region" description="Pro residues" evidence="1">
    <location>
        <begin position="139"/>
        <end position="148"/>
    </location>
</feature>
<feature type="region of interest" description="Disordered" evidence="1">
    <location>
        <begin position="121"/>
        <end position="151"/>
    </location>
</feature>
<organism evidence="2">
    <name type="scientific">Lygus hesperus</name>
    <name type="common">Western plant bug</name>
    <dbReference type="NCBI Taxonomy" id="30085"/>
    <lineage>
        <taxon>Eukaryota</taxon>
        <taxon>Metazoa</taxon>
        <taxon>Ecdysozoa</taxon>
        <taxon>Arthropoda</taxon>
        <taxon>Hexapoda</taxon>
        <taxon>Insecta</taxon>
        <taxon>Pterygota</taxon>
        <taxon>Neoptera</taxon>
        <taxon>Paraneoptera</taxon>
        <taxon>Hemiptera</taxon>
        <taxon>Heteroptera</taxon>
        <taxon>Panheteroptera</taxon>
        <taxon>Cimicomorpha</taxon>
        <taxon>Miridae</taxon>
        <taxon>Mirini</taxon>
        <taxon>Lygus</taxon>
    </lineage>
</organism>
<accession>A0A146KR26</accession>
<proteinExistence type="predicted"/>
<feature type="region of interest" description="Disordered" evidence="1">
    <location>
        <begin position="58"/>
        <end position="83"/>
    </location>
</feature>
<reference evidence="2" key="1">
    <citation type="journal article" date="2016" name="Gigascience">
        <title>De novo construction of an expanded transcriptome assembly for the western tarnished plant bug, Lygus hesperus.</title>
        <authorList>
            <person name="Tassone E.E."/>
            <person name="Geib S.M."/>
            <person name="Hall B."/>
            <person name="Fabrick J.A."/>
            <person name="Brent C.S."/>
            <person name="Hull J.J."/>
        </authorList>
    </citation>
    <scope>NUCLEOTIDE SEQUENCE</scope>
</reference>
<protein>
    <submittedName>
        <fullName evidence="2">Uncharacterized protein</fullName>
    </submittedName>
</protein>
<feature type="compositionally biased region" description="Low complexity" evidence="1">
    <location>
        <begin position="274"/>
        <end position="302"/>
    </location>
</feature>
<name>A0A146KR26_LYGHE</name>
<evidence type="ECO:0000256" key="1">
    <source>
        <dbReference type="SAM" id="MobiDB-lite"/>
    </source>
</evidence>
<feature type="region of interest" description="Disordered" evidence="1">
    <location>
        <begin position="1"/>
        <end position="43"/>
    </location>
</feature>
<feature type="non-terminal residue" evidence="2">
    <location>
        <position position="1"/>
    </location>
</feature>
<feature type="compositionally biased region" description="Low complexity" evidence="1">
    <location>
        <begin position="210"/>
        <end position="233"/>
    </location>
</feature>
<sequence length="343" mass="36548">AQQMMLLQQQQAQQMQQQQHVSSQPQLVPPLAHQQQQLPPQTQPQRYAMLNKFSGPVMGSIVKDNPPSVPPPLPLPQPQSQLQPNLTRATPRLMPGAASVGRADDNASMAATAGGLYQRPSALTSRASSAGPTSMTPLHVPPPPPPPSSSFNDTVNASRVSGNITPSLPQNGIMPAVAATQTAPRLMPHPVSTYSTLRGNSSSMVNNNNSFHSNNNNHMSNNASSNNNNGISNRIDSTMVNPYDNQRNSLPPAPPPPLMPGQMSSSHVTPMSAKTPSLLPTQQLTSPTPKQQLQQLSPQQQQYPANMYSSTTANSMMPSQMSMPSSRAGSVPVPVQASMTTSQ</sequence>
<feature type="compositionally biased region" description="Pro residues" evidence="1">
    <location>
        <begin position="67"/>
        <end position="77"/>
    </location>
</feature>
<dbReference type="AlphaFoldDB" id="A0A146KR26"/>
<gene>
    <name evidence="2" type="ORF">g.78755</name>
</gene>
<evidence type="ECO:0000313" key="2">
    <source>
        <dbReference type="EMBL" id="JAP97706.1"/>
    </source>
</evidence>
<feature type="compositionally biased region" description="Low complexity" evidence="1">
    <location>
        <begin position="315"/>
        <end position="326"/>
    </location>
</feature>
<feature type="compositionally biased region" description="Polar residues" evidence="1">
    <location>
        <begin position="121"/>
        <end position="136"/>
    </location>
</feature>
<feature type="compositionally biased region" description="Polar residues" evidence="1">
    <location>
        <begin position="234"/>
        <end position="249"/>
    </location>
</feature>
<feature type="compositionally biased region" description="Polar residues" evidence="1">
    <location>
        <begin position="303"/>
        <end position="314"/>
    </location>
</feature>
<dbReference type="EMBL" id="GDHC01020922">
    <property type="protein sequence ID" value="JAP97706.1"/>
    <property type="molecule type" value="Transcribed_RNA"/>
</dbReference>
<feature type="region of interest" description="Disordered" evidence="1">
    <location>
        <begin position="210"/>
        <end position="343"/>
    </location>
</feature>